<proteinExistence type="predicted"/>
<sequence length="1659" mass="184213">MPMRNRIRRFLGEAGIRPSRSPSPSISSNIAPTPRAPANSQPLQLQGLWKEAYEQLRKEDTKLIGAYENALLQEGQPAQAGLRYGSDPDPRLRALVDDRLQEIEDCRLKLTVAGKEIVVRDQVNRAIQLILSVKDVIGAAVSSEPHGSLAWAGALVLINLLANSFTQNEAAMNGFEKVSKLMVRYRLAESTHIEIFSKPSGPGMTLPLEEIAASIRAQAVKLYTAILKFQMRLVKYLAHSGFSRFMRDVAVTDNWKDMLKEITNLDEDIHDDLRGVRDFTMREIENNVEKLQEQMSTSLSLMSKVRDDTKAIKHAHLLDSLPFASGAEFDSYEDQHKSMCLEGTQVKTLHRIQAWAESPGKENIYWLKGMAGTGKSTISRTFAAACRDRKSLVDGTPMPNNICLGASFFFDQTKPHRNSFRRLFTTISRQLAETSPEIRDEICKSISSHPNVRKGSLNNQWNHLILQPLLSLEKGSLLPLTLVLVIDALDECEPEECHLSILFELIKQTQQLGTIRLRLFITSRPEVHILKSFHAILKGIVHEDELHKISIIAPADRNGLKDDITKFVEHELAKIARSHNLAAGWPGETKIRELACKADGLFIFAATACRFLAGARLTKSRIEVRLNMVFDGRVTESSPQESLDGIYSRILQFSLIGNAVDEEKDEIYSMFKLIVGSIILLIEPLSTSALSSLLSSSRSTIEETLEALSSLLSMGTTETSTVQLLHLSFRDFLLDQQRCKSEGFWIAQEPGHSNLLQNCLAVLSDVLRQDICGFDDPSVLAADVERSRVNQYLPAHAQYACLYWVDHLQRAKIEPCDDDGVSDFLNEHFLHWLEALSLIGKISEGVHMLQALSNHICSLPGEGRTKLLELVHDAGRFVLKFKSLIETAPLQVYSSALVHCPEVSIVRKRFQNKIPKSISRLPVIETEWSSLLQTLVDSGAVRAVALSPDGKLVASSAVCVWDVATGTLLQTLEPLDEGQAVAFSTDGKLVMSLSHKGHLRVWDVVSGLLIQDVQSSLKTCHNIYRGLFSHDRKLAVAYASLDMELFDVTNGRTRKTFGDILKRISTVAFSPDGKLLAVGFGHGSMGISPVQLWDTNTGALQYELPFHPEAVSSVKFSLHDGRVLASMSSGCIRLWDLVNRKALSEIQEHFDEIEFSPRNRVLLSRGFRGVRLWDWESGELLKTIDDKGVTFRVSNDGKLLACLNIADRKINVWDATTGTLLSSLGHHSDVVCDASFSEDNKLLASASDGCTVRLWNIETPFQSVRSKSHSEPVDMIVLLPNHGIAVSRSAENTCLWDVKTGALQQTIRSVSKKPPLISSDGRWFINPKTKDIEVWETATGELVRSFKHHSAATAMWALSPNGKYLAHSFDDGFMFSYSGAFGGYIHGVHTNEDAVKLFEWRKQGPRDRSVEVAIWDLYTGKLLHVIKGKTGFVSALAFSPDSERLAFGPHCDMNLSASDEAQIVVWDLARAELCMPNVHLTDSIHQIAWSPDGTMLACASSSPRTLQLWNSTTGASAILLEESCRVPTIAFSPDGKLLAAGCDDGRVRLWEVNTGSMIGHCEIARRSLQCLSFSNDGRLINTVLGRFDVRSFYAGCKSTTSQNLFVEGSWIVNGKGKFLLSPYEYRVQCAAATNDNVLILGHQSGHVTFLELEVEDEET</sequence>
<dbReference type="InterPro" id="IPR011041">
    <property type="entry name" value="Quinoprot_gluc/sorb_DH_b-prop"/>
</dbReference>
<feature type="repeat" description="WD" evidence="3">
    <location>
        <begin position="1519"/>
        <end position="1560"/>
    </location>
</feature>
<dbReference type="InterPro" id="IPR031359">
    <property type="entry name" value="NACHT_N"/>
</dbReference>
<evidence type="ECO:0000256" key="4">
    <source>
        <dbReference type="SAM" id="MobiDB-lite"/>
    </source>
</evidence>
<evidence type="ECO:0000313" key="9">
    <source>
        <dbReference type="Proteomes" id="UP001219355"/>
    </source>
</evidence>
<dbReference type="SUPFAM" id="SSF52540">
    <property type="entry name" value="P-loop containing nucleoside triphosphate hydrolases"/>
    <property type="match status" value="1"/>
</dbReference>
<dbReference type="InterPro" id="IPR011047">
    <property type="entry name" value="Quinoprotein_ADH-like_sf"/>
</dbReference>
<dbReference type="Gene3D" id="2.130.10.10">
    <property type="entry name" value="YVTN repeat-like/Quinoprotein amine dehydrogenase"/>
    <property type="match status" value="5"/>
</dbReference>
<dbReference type="EMBL" id="CP120627">
    <property type="protein sequence ID" value="WEW56389.1"/>
    <property type="molecule type" value="Genomic_DNA"/>
</dbReference>
<dbReference type="SUPFAM" id="SSF50952">
    <property type="entry name" value="Soluble quinoprotein glucose dehydrogenase"/>
    <property type="match status" value="1"/>
</dbReference>
<evidence type="ECO:0000259" key="6">
    <source>
        <dbReference type="Pfam" id="PF17100"/>
    </source>
</evidence>
<dbReference type="PROSITE" id="PS00678">
    <property type="entry name" value="WD_REPEATS_1"/>
    <property type="match status" value="1"/>
</dbReference>
<dbReference type="InterPro" id="IPR027417">
    <property type="entry name" value="P-loop_NTPase"/>
</dbReference>
<evidence type="ECO:0000256" key="3">
    <source>
        <dbReference type="PROSITE-ProRule" id="PRU00221"/>
    </source>
</evidence>
<feature type="repeat" description="WD" evidence="3">
    <location>
        <begin position="1104"/>
        <end position="1145"/>
    </location>
</feature>
<gene>
    <name evidence="8" type="ORF">PRK78_001832</name>
</gene>
<feature type="repeat" description="WD" evidence="3">
    <location>
        <begin position="980"/>
        <end position="1012"/>
    </location>
</feature>
<reference evidence="8" key="1">
    <citation type="submission" date="2023-03" db="EMBL/GenBank/DDBJ databases">
        <title>Emydomyces testavorans Genome Sequence.</title>
        <authorList>
            <person name="Hoyer L."/>
        </authorList>
    </citation>
    <scope>NUCLEOTIDE SEQUENCE</scope>
    <source>
        <strain evidence="8">16-2883</strain>
    </source>
</reference>
<dbReference type="InterPro" id="IPR001680">
    <property type="entry name" value="WD40_rpt"/>
</dbReference>
<dbReference type="PANTHER" id="PTHR19848:SF8">
    <property type="entry name" value="F-BOX AND WD REPEAT DOMAIN CONTAINING 7"/>
    <property type="match status" value="1"/>
</dbReference>
<dbReference type="CDD" id="cd00200">
    <property type="entry name" value="WD40"/>
    <property type="match status" value="2"/>
</dbReference>
<dbReference type="Pfam" id="PF17100">
    <property type="entry name" value="NACHT_N"/>
    <property type="match status" value="1"/>
</dbReference>
<name>A0AAF0DDY9_9EURO</name>
<dbReference type="SUPFAM" id="SSF50998">
    <property type="entry name" value="Quinoprotein alcohol dehydrogenase-like"/>
    <property type="match status" value="1"/>
</dbReference>
<dbReference type="PANTHER" id="PTHR19848">
    <property type="entry name" value="WD40 REPEAT PROTEIN"/>
    <property type="match status" value="1"/>
</dbReference>
<evidence type="ECO:0000256" key="1">
    <source>
        <dbReference type="ARBA" id="ARBA00022574"/>
    </source>
</evidence>
<dbReference type="InterPro" id="IPR019775">
    <property type="entry name" value="WD40_repeat_CS"/>
</dbReference>
<feature type="domain" description="Anaphase-promoting complex subunit 4-like WD40" evidence="5">
    <location>
        <begin position="1522"/>
        <end position="1575"/>
    </location>
</feature>
<dbReference type="InterPro" id="IPR015943">
    <property type="entry name" value="WD40/YVTN_repeat-like_dom_sf"/>
</dbReference>
<dbReference type="Gene3D" id="3.40.50.300">
    <property type="entry name" value="P-loop containing nucleotide triphosphate hydrolases"/>
    <property type="match status" value="1"/>
</dbReference>
<keyword evidence="1 3" id="KW-0853">WD repeat</keyword>
<dbReference type="InterPro" id="IPR056884">
    <property type="entry name" value="NPHP3-like_N"/>
</dbReference>
<evidence type="ECO:0000259" key="7">
    <source>
        <dbReference type="Pfam" id="PF24883"/>
    </source>
</evidence>
<evidence type="ECO:0000313" key="8">
    <source>
        <dbReference type="EMBL" id="WEW56389.1"/>
    </source>
</evidence>
<dbReference type="PROSITE" id="PS50082">
    <property type="entry name" value="WD_REPEATS_2"/>
    <property type="match status" value="4"/>
</dbReference>
<protein>
    <recommendedName>
        <fullName evidence="10">NWD NACHT-NTPase N-terminal domain-containing protein</fullName>
    </recommendedName>
</protein>
<feature type="domain" description="NWD NACHT-NTPase N-terminal" evidence="6">
    <location>
        <begin position="47"/>
        <end position="272"/>
    </location>
</feature>
<dbReference type="SMART" id="SM00320">
    <property type="entry name" value="WD40"/>
    <property type="match status" value="12"/>
</dbReference>
<dbReference type="Pfam" id="PF24883">
    <property type="entry name" value="NPHP3_N"/>
    <property type="match status" value="1"/>
</dbReference>
<dbReference type="Pfam" id="PF00400">
    <property type="entry name" value="WD40"/>
    <property type="match status" value="4"/>
</dbReference>
<keyword evidence="9" id="KW-1185">Reference proteome</keyword>
<evidence type="ECO:0000259" key="5">
    <source>
        <dbReference type="Pfam" id="PF12894"/>
    </source>
</evidence>
<accession>A0AAF0DDY9</accession>
<feature type="repeat" description="WD" evidence="3">
    <location>
        <begin position="1224"/>
        <end position="1259"/>
    </location>
</feature>
<evidence type="ECO:0008006" key="10">
    <source>
        <dbReference type="Google" id="ProtNLM"/>
    </source>
</evidence>
<keyword evidence="2" id="KW-0677">Repeat</keyword>
<dbReference type="PROSITE" id="PS50294">
    <property type="entry name" value="WD_REPEATS_REGION"/>
    <property type="match status" value="2"/>
</dbReference>
<dbReference type="Pfam" id="PF12894">
    <property type="entry name" value="ANAPC4_WD40"/>
    <property type="match status" value="1"/>
</dbReference>
<feature type="domain" description="Nephrocystin 3-like N-terminal" evidence="7">
    <location>
        <begin position="350"/>
        <end position="524"/>
    </location>
</feature>
<organism evidence="8 9">
    <name type="scientific">Emydomyces testavorans</name>
    <dbReference type="NCBI Taxonomy" id="2070801"/>
    <lineage>
        <taxon>Eukaryota</taxon>
        <taxon>Fungi</taxon>
        <taxon>Dikarya</taxon>
        <taxon>Ascomycota</taxon>
        <taxon>Pezizomycotina</taxon>
        <taxon>Eurotiomycetes</taxon>
        <taxon>Eurotiomycetidae</taxon>
        <taxon>Onygenales</taxon>
        <taxon>Nannizziopsiaceae</taxon>
        <taxon>Emydomyces</taxon>
    </lineage>
</organism>
<dbReference type="Proteomes" id="UP001219355">
    <property type="component" value="Chromosome 1"/>
</dbReference>
<feature type="region of interest" description="Disordered" evidence="4">
    <location>
        <begin position="11"/>
        <end position="41"/>
    </location>
</feature>
<evidence type="ECO:0000256" key="2">
    <source>
        <dbReference type="ARBA" id="ARBA00022737"/>
    </source>
</evidence>
<feature type="compositionally biased region" description="Low complexity" evidence="4">
    <location>
        <begin position="16"/>
        <end position="28"/>
    </location>
</feature>
<dbReference type="InterPro" id="IPR024977">
    <property type="entry name" value="Apc4-like_WD40_dom"/>
</dbReference>